<dbReference type="PANTHER" id="PTHR35602:SF3">
    <property type="entry name" value="ESTERASE YQIA"/>
    <property type="match status" value="1"/>
</dbReference>
<keyword evidence="2" id="KW-1185">Reference proteome</keyword>
<sequence length="190" mass="21897">MSKLIYLHGFNSSPLSIKATLLKRWISENHPDIEIFIPQLPFSPQLCAMYLEELFFNQQEPIGVVGSSLGGFYATWISSAFEIPAIVINPAVRPFELLHDYVGINTNIYTKETYELTTNQVDELKAIYVEPIEYPDLIWLLQQKGDEILDYQQAVDYYRDCKQTVEEGGNHSFPGIEKYFQEMVDFLALN</sequence>
<dbReference type="STRING" id="1123402.SAMN02583745_02070"/>
<protein>
    <recommendedName>
        <fullName evidence="3">Esterase YqiA</fullName>
    </recommendedName>
</protein>
<reference evidence="2" key="1">
    <citation type="submission" date="2016-10" db="EMBL/GenBank/DDBJ databases">
        <authorList>
            <person name="Varghese N."/>
            <person name="Submissions S."/>
        </authorList>
    </citation>
    <scope>NUCLEOTIDE SEQUENCE [LARGE SCALE GENOMIC DNA]</scope>
    <source>
        <strain evidence="2">DSM 18579</strain>
    </source>
</reference>
<dbReference type="AlphaFoldDB" id="A0A1I0DPY3"/>
<dbReference type="EMBL" id="FOHV01000018">
    <property type="protein sequence ID" value="SET34436.1"/>
    <property type="molecule type" value="Genomic_DNA"/>
</dbReference>
<evidence type="ECO:0000313" key="1">
    <source>
        <dbReference type="EMBL" id="SET34436.1"/>
    </source>
</evidence>
<dbReference type="Proteomes" id="UP000242642">
    <property type="component" value="Unassembled WGS sequence"/>
</dbReference>
<dbReference type="RefSeq" id="WP_093320642.1">
    <property type="nucleotide sequence ID" value="NZ_FOHV01000018.1"/>
</dbReference>
<dbReference type="Pfam" id="PF05728">
    <property type="entry name" value="UPF0227"/>
    <property type="match status" value="1"/>
</dbReference>
<proteinExistence type="predicted"/>
<dbReference type="PANTHER" id="PTHR35602">
    <property type="entry name" value="ESTERASE YQIA-RELATED"/>
    <property type="match status" value="1"/>
</dbReference>
<name>A0A1I0DPY3_9GAMM</name>
<dbReference type="Gene3D" id="3.40.50.1820">
    <property type="entry name" value="alpha/beta hydrolase"/>
    <property type="match status" value="1"/>
</dbReference>
<evidence type="ECO:0000313" key="2">
    <source>
        <dbReference type="Proteomes" id="UP000242642"/>
    </source>
</evidence>
<dbReference type="InterPro" id="IPR029058">
    <property type="entry name" value="AB_hydrolase_fold"/>
</dbReference>
<organism evidence="1 2">
    <name type="scientific">Thorsellia anophelis DSM 18579</name>
    <dbReference type="NCBI Taxonomy" id="1123402"/>
    <lineage>
        <taxon>Bacteria</taxon>
        <taxon>Pseudomonadati</taxon>
        <taxon>Pseudomonadota</taxon>
        <taxon>Gammaproteobacteria</taxon>
        <taxon>Enterobacterales</taxon>
        <taxon>Thorselliaceae</taxon>
        <taxon>Thorsellia</taxon>
    </lineage>
</organism>
<dbReference type="NCBIfam" id="NF008291">
    <property type="entry name" value="PRK11071.1"/>
    <property type="match status" value="1"/>
</dbReference>
<dbReference type="OrthoDB" id="9814831at2"/>
<evidence type="ECO:0008006" key="3">
    <source>
        <dbReference type="Google" id="ProtNLM"/>
    </source>
</evidence>
<gene>
    <name evidence="1" type="ORF">SAMN02583745_02070</name>
</gene>
<dbReference type="InterPro" id="IPR008886">
    <property type="entry name" value="UPF0227/Esterase_YqiA"/>
</dbReference>
<dbReference type="SUPFAM" id="SSF53474">
    <property type="entry name" value="alpha/beta-Hydrolases"/>
    <property type="match status" value="1"/>
</dbReference>
<accession>A0A1I0DPY3</accession>